<dbReference type="Pfam" id="PF11013">
    <property type="entry name" value="DUF2851"/>
    <property type="match status" value="1"/>
</dbReference>
<dbReference type="AlphaFoldDB" id="A0A507ZR97"/>
<keyword evidence="2" id="KW-1185">Reference proteome</keyword>
<comment type="caution">
    <text evidence="1">The sequence shown here is derived from an EMBL/GenBank/DDBJ whole genome shotgun (WGS) entry which is preliminary data.</text>
</comment>
<gene>
    <name evidence="1" type="ORF">FKR84_07355</name>
</gene>
<reference evidence="1 2" key="1">
    <citation type="submission" date="2019-06" db="EMBL/GenBank/DDBJ databases">
        <title>Flavibacter putida gen. nov., sp. nov., a novel marine bacterium of the family Flavobacteriaceae isolated from coastal seawater.</title>
        <authorList>
            <person name="Feng X."/>
        </authorList>
    </citation>
    <scope>NUCLEOTIDE SEQUENCE [LARGE SCALE GENOMIC DNA]</scope>
    <source>
        <strain evidence="1 2">PLHSN227</strain>
    </source>
</reference>
<name>A0A507ZR97_9FLAO</name>
<dbReference type="OrthoDB" id="1005072at2"/>
<accession>A0A507ZR97</accession>
<evidence type="ECO:0000313" key="2">
    <source>
        <dbReference type="Proteomes" id="UP000317169"/>
    </source>
</evidence>
<sequence length="425" mass="49213">MKEDFLHYVWKFKKFDFLNAKTTAGEAIRIINFGLHNQQAGGPDFFNAKIEVGSQLWAGNVEIHLKASDWYAHYHETDAKYDNVILHVVWEEDVEVFRKDETPIPCLELNALVDKNAVKNYQKLLVGQAQYLNCENDFSKVDDFLLNNWIERLYVERLEIKHEFIAKLLEKTRNNWEAVLFLSLAKNFGLNKNGNSFLRVAESIPIQVVQKIKLAESLEALLMGQAGMLDQEIEDAYFQKLQKDYFYLRHKYQLKAPLGSGVQYFRLRPHNFPTIRLSQLAHLYVSTPNLFSKIKETSNKNDLYRLLNCTAGEYWQTHYSFATPGKKSKKALSQKFKDLLIINTIVPILFSYYQSLGKSAPEHLFGWMRNLPAEQNAVVKKFNAIRSKTATNAMASQAILHLKNNYCNKNRCLQCAVGLNLLKRK</sequence>
<dbReference type="Proteomes" id="UP000317169">
    <property type="component" value="Unassembled WGS sequence"/>
</dbReference>
<protein>
    <submittedName>
        <fullName evidence="1">DUF2851 family protein</fullName>
    </submittedName>
</protein>
<proteinExistence type="predicted"/>
<dbReference type="InterPro" id="IPR021272">
    <property type="entry name" value="DUF2851"/>
</dbReference>
<organism evidence="1 2">
    <name type="scientific">Haloflavibacter putidus</name>
    <dbReference type="NCBI Taxonomy" id="2576776"/>
    <lineage>
        <taxon>Bacteria</taxon>
        <taxon>Pseudomonadati</taxon>
        <taxon>Bacteroidota</taxon>
        <taxon>Flavobacteriia</taxon>
        <taxon>Flavobacteriales</taxon>
        <taxon>Flavobacteriaceae</taxon>
        <taxon>Haloflavibacter</taxon>
    </lineage>
</organism>
<dbReference type="RefSeq" id="WP_141421652.1">
    <property type="nucleotide sequence ID" value="NZ_VIAR01000006.1"/>
</dbReference>
<dbReference type="EMBL" id="VIAR01000006">
    <property type="protein sequence ID" value="TQD38794.1"/>
    <property type="molecule type" value="Genomic_DNA"/>
</dbReference>
<evidence type="ECO:0000313" key="1">
    <source>
        <dbReference type="EMBL" id="TQD38794.1"/>
    </source>
</evidence>